<name>U6KZQ7_EIMTE</name>
<dbReference type="InterPro" id="IPR001792">
    <property type="entry name" value="Acylphosphatase-like_dom"/>
</dbReference>
<keyword evidence="5" id="KW-1185">Reference proteome</keyword>
<gene>
    <name evidence="4" type="ORF">ETH_00030500</name>
</gene>
<organism evidence="4 5">
    <name type="scientific">Eimeria tenella</name>
    <name type="common">Coccidian parasite</name>
    <dbReference type="NCBI Taxonomy" id="5802"/>
    <lineage>
        <taxon>Eukaryota</taxon>
        <taxon>Sar</taxon>
        <taxon>Alveolata</taxon>
        <taxon>Apicomplexa</taxon>
        <taxon>Conoidasida</taxon>
        <taxon>Coccidia</taxon>
        <taxon>Eucoccidiorida</taxon>
        <taxon>Eimeriorina</taxon>
        <taxon>Eimeriidae</taxon>
        <taxon>Eimeria</taxon>
    </lineage>
</organism>
<dbReference type="InterPro" id="IPR036046">
    <property type="entry name" value="Acylphosphatase-like_dom_sf"/>
</dbReference>
<dbReference type="PROSITE" id="PS00150">
    <property type="entry name" value="ACYLPHOSPHATASE_1"/>
    <property type="match status" value="1"/>
</dbReference>
<feature type="region of interest" description="Disordered" evidence="2">
    <location>
        <begin position="1"/>
        <end position="23"/>
    </location>
</feature>
<accession>U6KZQ7</accession>
<dbReference type="Gene3D" id="3.30.70.100">
    <property type="match status" value="1"/>
</dbReference>
<dbReference type="InterPro" id="IPR017968">
    <property type="entry name" value="Acylphosphatase_CS"/>
</dbReference>
<protein>
    <recommendedName>
        <fullName evidence="3">Acylphosphatase-like domain-containing protein</fullName>
    </recommendedName>
</protein>
<dbReference type="RefSeq" id="XP_013234411.1">
    <property type="nucleotide sequence ID" value="XM_013378957.1"/>
</dbReference>
<comment type="caution">
    <text evidence="1">Lacks conserved residue(s) required for the propagation of feature annotation.</text>
</comment>
<dbReference type="Proteomes" id="UP000030747">
    <property type="component" value="Unassembled WGS sequence"/>
</dbReference>
<dbReference type="AlphaFoldDB" id="U6KZQ7"/>
<evidence type="ECO:0000313" key="4">
    <source>
        <dbReference type="EMBL" id="CDJ43662.1"/>
    </source>
</evidence>
<dbReference type="EMBL" id="HG675986">
    <property type="protein sequence ID" value="CDJ43662.1"/>
    <property type="molecule type" value="Genomic_DNA"/>
</dbReference>
<dbReference type="GeneID" id="25255179"/>
<dbReference type="PROSITE" id="PS51160">
    <property type="entry name" value="ACYLPHOSPHATASE_3"/>
    <property type="match status" value="1"/>
</dbReference>
<evidence type="ECO:0000259" key="3">
    <source>
        <dbReference type="PROSITE" id="PS51160"/>
    </source>
</evidence>
<sequence>MSSSSGDSSSSSSGSSSSSSSGDVLEHMEFEVFGKVQGVCFRAYTQKEAK</sequence>
<feature type="domain" description="Acylphosphatase-like" evidence="3">
    <location>
        <begin position="27"/>
        <end position="50"/>
    </location>
</feature>
<feature type="non-terminal residue" evidence="4">
    <location>
        <position position="50"/>
    </location>
</feature>
<evidence type="ECO:0000256" key="1">
    <source>
        <dbReference type="PROSITE-ProRule" id="PRU00520"/>
    </source>
</evidence>
<reference evidence="4" key="2">
    <citation type="submission" date="2013-10" db="EMBL/GenBank/DDBJ databases">
        <authorList>
            <person name="Aslett M."/>
        </authorList>
    </citation>
    <scope>NUCLEOTIDE SEQUENCE [LARGE SCALE GENOMIC DNA]</scope>
    <source>
        <strain evidence="4">Houghton</strain>
    </source>
</reference>
<dbReference type="SUPFAM" id="SSF54975">
    <property type="entry name" value="Acylphosphatase/BLUF domain-like"/>
    <property type="match status" value="1"/>
</dbReference>
<evidence type="ECO:0000313" key="5">
    <source>
        <dbReference type="Proteomes" id="UP000030747"/>
    </source>
</evidence>
<proteinExistence type="predicted"/>
<evidence type="ECO:0000256" key="2">
    <source>
        <dbReference type="SAM" id="MobiDB-lite"/>
    </source>
</evidence>
<reference evidence="4" key="1">
    <citation type="submission" date="2013-10" db="EMBL/GenBank/DDBJ databases">
        <title>Genomic analysis of the causative agents of coccidiosis in chickens.</title>
        <authorList>
            <person name="Reid A.J."/>
            <person name="Blake D."/>
            <person name="Billington K."/>
            <person name="Browne H."/>
            <person name="Dunn M."/>
            <person name="Hung S."/>
            <person name="Kawahara F."/>
            <person name="Miranda-Saavedra D."/>
            <person name="Mourier T."/>
            <person name="Nagra H."/>
            <person name="Otto T.D."/>
            <person name="Rawlings N."/>
            <person name="Sanchez A."/>
            <person name="Sanders M."/>
            <person name="Subramaniam C."/>
            <person name="Tay Y."/>
            <person name="Dear P."/>
            <person name="Doerig C."/>
            <person name="Gruber A."/>
            <person name="Parkinson J."/>
            <person name="Shirley M."/>
            <person name="Wan K.L."/>
            <person name="Berriman M."/>
            <person name="Tomley F."/>
            <person name="Pain A."/>
        </authorList>
    </citation>
    <scope>NUCLEOTIDE SEQUENCE [LARGE SCALE GENOMIC DNA]</scope>
    <source>
        <strain evidence="4">Houghton</strain>
    </source>
</reference>